<reference evidence="1 2" key="1">
    <citation type="submission" date="2016-04" db="EMBL/GenBank/DDBJ databases">
        <title>ATOL: Assembling a taxonomically balanced genome-scale reconstruction of the evolutionary history of the Enterobacteriaceae.</title>
        <authorList>
            <person name="Plunkett G.III."/>
            <person name="Neeno-Eckwall E.C."/>
            <person name="Glasner J.D."/>
            <person name="Perna N.T."/>
        </authorList>
    </citation>
    <scope>NUCLEOTIDE SEQUENCE [LARGE SCALE GENOMIC DNA]</scope>
    <source>
        <strain evidence="1 2">ATCC 35613</strain>
    </source>
</reference>
<dbReference type="GO" id="GO:0006310">
    <property type="term" value="P:DNA recombination"/>
    <property type="evidence" value="ECO:0007669"/>
    <property type="project" value="InterPro"/>
</dbReference>
<dbReference type="OrthoDB" id="6452580at2"/>
<dbReference type="Pfam" id="PF04381">
    <property type="entry name" value="RdgC"/>
    <property type="match status" value="1"/>
</dbReference>
<dbReference type="PATRIC" id="fig|1354272.4.peg.3865"/>
<accession>A0A1B7JGG0</accession>
<organism evidence="1 2">
    <name type="scientific">Providencia heimbachae ATCC 35613</name>
    <dbReference type="NCBI Taxonomy" id="1354272"/>
    <lineage>
        <taxon>Bacteria</taxon>
        <taxon>Pseudomonadati</taxon>
        <taxon>Pseudomonadota</taxon>
        <taxon>Gammaproteobacteria</taxon>
        <taxon>Enterobacterales</taxon>
        <taxon>Morganellaceae</taxon>
        <taxon>Providencia</taxon>
    </lineage>
</organism>
<dbReference type="EMBL" id="LXEW01000053">
    <property type="protein sequence ID" value="OAT46977.1"/>
    <property type="molecule type" value="Genomic_DNA"/>
</dbReference>
<sequence>MKRFPITSCVIFKAELPSAEVLEEHLKELPFVDILESHSVSYGFIPNKITGELVTPIEGGYIITFRIDEKILPKAAIAFEVNRRIEKLKEQGTDDFLETEIKYIAIEEMLKVALTKTKIITALYHVEKGFLIVSSTRKPEHQALVNCLIKACGSVKTETIHIDDAKNGITTRLINYINSEPSADCFGGRLYPCNFYLLQRKVEKKLESVKYDAELHYVQRELSESLSNGFRVSLMELATLDIVFKLSDNFEFKGIKPISDVDCDGDRAFRHRHVNSVFMFYMIDTIELLIELLKYKEKTE</sequence>
<name>A0A1B7JGG0_9GAMM</name>
<proteinExistence type="predicted"/>
<evidence type="ECO:0000313" key="1">
    <source>
        <dbReference type="EMBL" id="OAT46977.1"/>
    </source>
</evidence>
<dbReference type="RefSeq" id="WP_068910276.1">
    <property type="nucleotide sequence ID" value="NZ_LXEW01000053.1"/>
</dbReference>
<keyword evidence="2" id="KW-1185">Reference proteome</keyword>
<comment type="caution">
    <text evidence="1">The sequence shown here is derived from an EMBL/GenBank/DDBJ whole genome shotgun (WGS) entry which is preliminary data.</text>
</comment>
<gene>
    <name evidence="1" type="ORF">M998_3780</name>
</gene>
<dbReference type="InterPro" id="IPR007476">
    <property type="entry name" value="RdgC"/>
</dbReference>
<dbReference type="Proteomes" id="UP000078224">
    <property type="component" value="Unassembled WGS sequence"/>
</dbReference>
<dbReference type="AlphaFoldDB" id="A0A1B7JGG0"/>
<evidence type="ECO:0000313" key="2">
    <source>
        <dbReference type="Proteomes" id="UP000078224"/>
    </source>
</evidence>
<protein>
    <submittedName>
        <fullName evidence="1">Uncharacterized protein</fullName>
    </submittedName>
</protein>